<organism evidence="6 7">
    <name type="scientific">Rhodoblastus acidophilus</name>
    <name type="common">Rhodopseudomonas acidophila</name>
    <dbReference type="NCBI Taxonomy" id="1074"/>
    <lineage>
        <taxon>Bacteria</taxon>
        <taxon>Pseudomonadati</taxon>
        <taxon>Pseudomonadota</taxon>
        <taxon>Alphaproteobacteria</taxon>
        <taxon>Hyphomicrobiales</taxon>
        <taxon>Rhodoblastaceae</taxon>
        <taxon>Rhodoblastus</taxon>
    </lineage>
</organism>
<dbReference type="AlphaFoldDB" id="A0A212S6P3"/>
<accession>A0A212S6P3</accession>
<evidence type="ECO:0000259" key="5">
    <source>
        <dbReference type="PROSITE" id="PS50977"/>
    </source>
</evidence>
<dbReference type="PRINTS" id="PR00455">
    <property type="entry name" value="HTHTETR"/>
</dbReference>
<evidence type="ECO:0000313" key="6">
    <source>
        <dbReference type="EMBL" id="SNB80931.1"/>
    </source>
</evidence>
<dbReference type="PANTHER" id="PTHR30055:SF146">
    <property type="entry name" value="HTH-TYPE TRANSCRIPTIONAL DUAL REGULATOR CECR"/>
    <property type="match status" value="1"/>
</dbReference>
<evidence type="ECO:0000256" key="2">
    <source>
        <dbReference type="ARBA" id="ARBA00023125"/>
    </source>
</evidence>
<evidence type="ECO:0000256" key="3">
    <source>
        <dbReference type="ARBA" id="ARBA00023163"/>
    </source>
</evidence>
<dbReference type="Pfam" id="PF00440">
    <property type="entry name" value="TetR_N"/>
    <property type="match status" value="1"/>
</dbReference>
<dbReference type="Proteomes" id="UP000198418">
    <property type="component" value="Unassembled WGS sequence"/>
</dbReference>
<dbReference type="GO" id="GO:0003700">
    <property type="term" value="F:DNA-binding transcription factor activity"/>
    <property type="evidence" value="ECO:0007669"/>
    <property type="project" value="TreeGrafter"/>
</dbReference>
<dbReference type="EMBL" id="FYDG01000014">
    <property type="protein sequence ID" value="SNB80931.1"/>
    <property type="molecule type" value="Genomic_DNA"/>
</dbReference>
<gene>
    <name evidence="6" type="ORF">SAMN06265338_11425</name>
</gene>
<evidence type="ECO:0000313" key="7">
    <source>
        <dbReference type="Proteomes" id="UP000198418"/>
    </source>
</evidence>
<dbReference type="GO" id="GO:0000976">
    <property type="term" value="F:transcription cis-regulatory region binding"/>
    <property type="evidence" value="ECO:0007669"/>
    <property type="project" value="TreeGrafter"/>
</dbReference>
<dbReference type="InterPro" id="IPR039536">
    <property type="entry name" value="TetR_C_Proteobacteria"/>
</dbReference>
<dbReference type="InterPro" id="IPR001647">
    <property type="entry name" value="HTH_TetR"/>
</dbReference>
<dbReference type="PANTHER" id="PTHR30055">
    <property type="entry name" value="HTH-TYPE TRANSCRIPTIONAL REGULATOR RUTR"/>
    <property type="match status" value="1"/>
</dbReference>
<keyword evidence="2 4" id="KW-0238">DNA-binding</keyword>
<dbReference type="FunFam" id="1.10.10.60:FF:000141">
    <property type="entry name" value="TetR family transcriptional regulator"/>
    <property type="match status" value="1"/>
</dbReference>
<dbReference type="InterPro" id="IPR036271">
    <property type="entry name" value="Tet_transcr_reg_TetR-rel_C_sf"/>
</dbReference>
<dbReference type="Pfam" id="PF14246">
    <property type="entry name" value="TetR_C_7"/>
    <property type="match status" value="1"/>
</dbReference>
<dbReference type="PROSITE" id="PS01081">
    <property type="entry name" value="HTH_TETR_1"/>
    <property type="match status" value="1"/>
</dbReference>
<evidence type="ECO:0000256" key="4">
    <source>
        <dbReference type="PROSITE-ProRule" id="PRU00335"/>
    </source>
</evidence>
<dbReference type="SUPFAM" id="SSF46689">
    <property type="entry name" value="Homeodomain-like"/>
    <property type="match status" value="1"/>
</dbReference>
<sequence>MNVKTMEKKDASTDDGAVAHSKVAKTNDAKMRQILDGARAVFLADGFDGASMNDIARVAGVSKGTLYVYFDSKVTLFQALIRDDRRRQAEQLFQFDHDDDDIAEVLYRTATSMMLRLCSAEHVAHMRMVIGAAAKHPEIGRTFYEAGPQCGAAKVAAYMQRQMDAGRLRASDPQTMAVHFLQLSQGGYAKAVLFCVAEPGDLKEIERSAREAVDAFLHGYGGAAGKQ</sequence>
<proteinExistence type="predicted"/>
<reference evidence="7" key="1">
    <citation type="submission" date="2017-06" db="EMBL/GenBank/DDBJ databases">
        <authorList>
            <person name="Varghese N."/>
            <person name="Submissions S."/>
        </authorList>
    </citation>
    <scope>NUCLEOTIDE SEQUENCE [LARGE SCALE GENOMIC DNA]</scope>
    <source>
        <strain evidence="7">DSM 137</strain>
    </source>
</reference>
<evidence type="ECO:0000256" key="1">
    <source>
        <dbReference type="ARBA" id="ARBA00023015"/>
    </source>
</evidence>
<dbReference type="SUPFAM" id="SSF48498">
    <property type="entry name" value="Tetracyclin repressor-like, C-terminal domain"/>
    <property type="match status" value="1"/>
</dbReference>
<dbReference type="InterPro" id="IPR023772">
    <property type="entry name" value="DNA-bd_HTH_TetR-type_CS"/>
</dbReference>
<dbReference type="InterPro" id="IPR009057">
    <property type="entry name" value="Homeodomain-like_sf"/>
</dbReference>
<keyword evidence="3" id="KW-0804">Transcription</keyword>
<name>A0A212S6P3_RHOAC</name>
<dbReference type="Gene3D" id="1.10.357.10">
    <property type="entry name" value="Tetracycline Repressor, domain 2"/>
    <property type="match status" value="1"/>
</dbReference>
<dbReference type="PROSITE" id="PS50977">
    <property type="entry name" value="HTH_TETR_2"/>
    <property type="match status" value="1"/>
</dbReference>
<dbReference type="InterPro" id="IPR050109">
    <property type="entry name" value="HTH-type_TetR-like_transc_reg"/>
</dbReference>
<feature type="DNA-binding region" description="H-T-H motif" evidence="4">
    <location>
        <begin position="51"/>
        <end position="70"/>
    </location>
</feature>
<dbReference type="Gene3D" id="1.10.10.60">
    <property type="entry name" value="Homeodomain-like"/>
    <property type="match status" value="1"/>
</dbReference>
<keyword evidence="7" id="KW-1185">Reference proteome</keyword>
<keyword evidence="1" id="KW-0805">Transcription regulation</keyword>
<feature type="domain" description="HTH tetR-type" evidence="5">
    <location>
        <begin position="28"/>
        <end position="88"/>
    </location>
</feature>
<protein>
    <submittedName>
        <fullName evidence="6">Transcriptional regulator, TetR family</fullName>
    </submittedName>
</protein>